<dbReference type="EMBL" id="CP063849">
    <property type="protein sequence ID" value="QOY91528.1"/>
    <property type="molecule type" value="Genomic_DNA"/>
</dbReference>
<organism evidence="2 3">
    <name type="scientific">Paludibaculum fermentans</name>
    <dbReference type="NCBI Taxonomy" id="1473598"/>
    <lineage>
        <taxon>Bacteria</taxon>
        <taxon>Pseudomonadati</taxon>
        <taxon>Acidobacteriota</taxon>
        <taxon>Terriglobia</taxon>
        <taxon>Bryobacterales</taxon>
        <taxon>Bryobacteraceae</taxon>
        <taxon>Paludibaculum</taxon>
    </lineage>
</organism>
<dbReference type="KEGG" id="pfer:IRI77_16745"/>
<keyword evidence="3" id="KW-1185">Reference proteome</keyword>
<gene>
    <name evidence="2" type="ORF">IRI77_16745</name>
</gene>
<dbReference type="RefSeq" id="WP_194453182.1">
    <property type="nucleotide sequence ID" value="NZ_CP063849.1"/>
</dbReference>
<evidence type="ECO:0000313" key="2">
    <source>
        <dbReference type="EMBL" id="QOY91528.1"/>
    </source>
</evidence>
<dbReference type="PANTHER" id="PTHR36842">
    <property type="entry name" value="PROTEIN TOLB HOMOLOG"/>
    <property type="match status" value="1"/>
</dbReference>
<dbReference type="Pfam" id="PF07676">
    <property type="entry name" value="PD40"/>
    <property type="match status" value="3"/>
</dbReference>
<dbReference type="PANTHER" id="PTHR36842:SF1">
    <property type="entry name" value="PROTEIN TOLB"/>
    <property type="match status" value="1"/>
</dbReference>
<evidence type="ECO:0000256" key="1">
    <source>
        <dbReference type="ARBA" id="ARBA00009820"/>
    </source>
</evidence>
<dbReference type="InterPro" id="IPR011042">
    <property type="entry name" value="6-blade_b-propeller_TolB-like"/>
</dbReference>
<protein>
    <submittedName>
        <fullName evidence="2">PD40 domain-containing protein</fullName>
    </submittedName>
</protein>
<dbReference type="InterPro" id="IPR011659">
    <property type="entry name" value="WD40"/>
</dbReference>
<comment type="similarity">
    <text evidence="1">Belongs to the TolB family.</text>
</comment>
<dbReference type="Gene3D" id="2.120.10.30">
    <property type="entry name" value="TolB, C-terminal domain"/>
    <property type="match status" value="4"/>
</dbReference>
<evidence type="ECO:0000313" key="3">
    <source>
        <dbReference type="Proteomes" id="UP000593892"/>
    </source>
</evidence>
<accession>A0A7S7NXC7</accession>
<reference evidence="2 3" key="1">
    <citation type="submission" date="2020-10" db="EMBL/GenBank/DDBJ databases">
        <title>Complete genome sequence of Paludibaculum fermentans P105T, a facultatively anaerobic acidobacterium capable of dissimilatory Fe(III) reduction.</title>
        <authorList>
            <person name="Dedysh S.N."/>
            <person name="Beletsky A.V."/>
            <person name="Kulichevskaya I.S."/>
            <person name="Mardanov A.V."/>
            <person name="Ravin N.V."/>
        </authorList>
    </citation>
    <scope>NUCLEOTIDE SEQUENCE [LARGE SCALE GENOMIC DNA]</scope>
    <source>
        <strain evidence="2 3">P105</strain>
    </source>
</reference>
<dbReference type="SUPFAM" id="SSF82171">
    <property type="entry name" value="DPP6 N-terminal domain-like"/>
    <property type="match status" value="2"/>
</dbReference>
<sequence>MTKFLRFVVSEVLRERADGLKESILGEAVFDRGEAFDPRIDPIVRVQAAKLRTRLQEYYSEQGTADPVEIELPKGTYVPIFRKRTTAAPALPESGFPVAGPVVQATEKPAAGAGFGRRGNLLVAAISTLAVVGVLFLYSRTTSDKQAPLRFTQLTYHRGATSFPALSRDGKLLVYSSDRESTHFSIWGQRVGDGTPVRITHHDADDLTPDISPDSRLIVFRSRQDGGGIYLISVDGREERRIADHAWMPRFSPDGAWISCLAARPGTDGVLLAIPAAGGRPYEVATGNVAPVGSPVWSADGQSLLFLGSVNNPGRGPRSYDWYLVPRIGGEAVSVGFRQALTSAGLGPPERELAPGDWNLDTVVFSFPRDSSAGIWKVTLKQGSRTIQGPALPMTSGSAIEACPRLSARGELLFQREDLESWVFAVPLDPATGLPAGDPARITEDAFPASHGLFPALSSSGQQVTFAHSNLGEYELVTRDLSTGRDTVLARLGKSLDRPLISKDGKRALLRGNPPKPETIYAASAGSVPVPRECKTCGRLEDWSADGRWLLYNNASMTSLMLMDWNSGATVEWIRYAPQRLTRAVFSRDGRRVAVAIDGSGGFLIPFDPHRVPSRNEWVQASDDADAQYLDWSPDGGSIYYFSRRDGYQCLWRREVKPESARAGDALAILHFHHNDHAPWSGWLSVANGKAAFVITEPRANVWMATTSSGKPF</sequence>
<name>A0A7S7NXC7_PALFE</name>
<proteinExistence type="inferred from homology"/>
<dbReference type="AlphaFoldDB" id="A0A7S7NXC7"/>
<dbReference type="Proteomes" id="UP000593892">
    <property type="component" value="Chromosome"/>
</dbReference>